<dbReference type="InterPro" id="IPR023188">
    <property type="entry name" value="DPS_DNA-bd_CS"/>
</dbReference>
<evidence type="ECO:0000313" key="4">
    <source>
        <dbReference type="EMBL" id="QDU38537.1"/>
    </source>
</evidence>
<gene>
    <name evidence="4" type="primary">dps</name>
    <name evidence="4" type="ORF">Mal4_28660</name>
</gene>
<sequence>MHDTRISLNEETRTKSMQLLNARLADAIDLAMQLKLAHWNIRGPHFLQLHELFDKITESVREHVDMIAERIGALGGIAHGSLQSVASNSGLDSYPEDVSSGIEHTKLVASALAKFGGAVRENIEQASSIGDAATEDLLTEIVRDIDQHMWFVEAHLQAES</sequence>
<dbReference type="PROSITE" id="PS00818">
    <property type="entry name" value="DPS_1"/>
    <property type="match status" value="1"/>
</dbReference>
<dbReference type="KEGG" id="mri:Mal4_28660"/>
<dbReference type="AlphaFoldDB" id="A0A517Z7T2"/>
<dbReference type="PANTHER" id="PTHR42932:SF3">
    <property type="entry name" value="DNA PROTECTION DURING STARVATION PROTEIN"/>
    <property type="match status" value="1"/>
</dbReference>
<dbReference type="InterPro" id="IPR002177">
    <property type="entry name" value="DPS_DNA-bd"/>
</dbReference>
<dbReference type="Proteomes" id="UP000320496">
    <property type="component" value="Chromosome"/>
</dbReference>
<feature type="domain" description="Ferritin/DPS" evidence="3">
    <location>
        <begin position="18"/>
        <end position="157"/>
    </location>
</feature>
<dbReference type="PIRSF" id="PIRSF005900">
    <property type="entry name" value="Dps"/>
    <property type="match status" value="1"/>
</dbReference>
<protein>
    <submittedName>
        <fullName evidence="4">DNA protection during starvation protein</fullName>
        <ecNumber evidence="4">1.16.-.-</ecNumber>
    </submittedName>
</protein>
<dbReference type="Pfam" id="PF00210">
    <property type="entry name" value="Ferritin"/>
    <property type="match status" value="1"/>
</dbReference>
<organism evidence="4 5">
    <name type="scientific">Maioricimonas rarisocia</name>
    <dbReference type="NCBI Taxonomy" id="2528026"/>
    <lineage>
        <taxon>Bacteria</taxon>
        <taxon>Pseudomonadati</taxon>
        <taxon>Planctomycetota</taxon>
        <taxon>Planctomycetia</taxon>
        <taxon>Planctomycetales</taxon>
        <taxon>Planctomycetaceae</taxon>
        <taxon>Maioricimonas</taxon>
    </lineage>
</organism>
<dbReference type="InterPro" id="IPR012347">
    <property type="entry name" value="Ferritin-like"/>
</dbReference>
<evidence type="ECO:0000313" key="5">
    <source>
        <dbReference type="Proteomes" id="UP000320496"/>
    </source>
</evidence>
<proteinExistence type="inferred from homology"/>
<dbReference type="RefSeq" id="WP_145369809.1">
    <property type="nucleotide sequence ID" value="NZ_CP036275.1"/>
</dbReference>
<reference evidence="4 5" key="1">
    <citation type="submission" date="2019-02" db="EMBL/GenBank/DDBJ databases">
        <title>Deep-cultivation of Planctomycetes and their phenomic and genomic characterization uncovers novel biology.</title>
        <authorList>
            <person name="Wiegand S."/>
            <person name="Jogler M."/>
            <person name="Boedeker C."/>
            <person name="Pinto D."/>
            <person name="Vollmers J."/>
            <person name="Rivas-Marin E."/>
            <person name="Kohn T."/>
            <person name="Peeters S.H."/>
            <person name="Heuer A."/>
            <person name="Rast P."/>
            <person name="Oberbeckmann S."/>
            <person name="Bunk B."/>
            <person name="Jeske O."/>
            <person name="Meyerdierks A."/>
            <person name="Storesund J.E."/>
            <person name="Kallscheuer N."/>
            <person name="Luecker S."/>
            <person name="Lage O.M."/>
            <person name="Pohl T."/>
            <person name="Merkel B.J."/>
            <person name="Hornburger P."/>
            <person name="Mueller R.-W."/>
            <person name="Bruemmer F."/>
            <person name="Labrenz M."/>
            <person name="Spormann A.M."/>
            <person name="Op den Camp H."/>
            <person name="Overmann J."/>
            <person name="Amann R."/>
            <person name="Jetten M.S.M."/>
            <person name="Mascher T."/>
            <person name="Medema M.H."/>
            <person name="Devos D.P."/>
            <person name="Kaster A.-K."/>
            <person name="Ovreas L."/>
            <person name="Rohde M."/>
            <person name="Galperin M.Y."/>
            <person name="Jogler C."/>
        </authorList>
    </citation>
    <scope>NUCLEOTIDE SEQUENCE [LARGE SCALE GENOMIC DNA]</scope>
    <source>
        <strain evidence="4 5">Mal4</strain>
    </source>
</reference>
<evidence type="ECO:0000259" key="3">
    <source>
        <dbReference type="Pfam" id="PF00210"/>
    </source>
</evidence>
<name>A0A517Z7T2_9PLAN</name>
<accession>A0A517Z7T2</accession>
<dbReference type="PANTHER" id="PTHR42932">
    <property type="entry name" value="GENERAL STRESS PROTEIN 20U"/>
    <property type="match status" value="1"/>
</dbReference>
<evidence type="ECO:0000256" key="2">
    <source>
        <dbReference type="RuleBase" id="RU003875"/>
    </source>
</evidence>
<dbReference type="PROSITE" id="PS00819">
    <property type="entry name" value="DPS_2"/>
    <property type="match status" value="1"/>
</dbReference>
<dbReference type="OrthoDB" id="9797023at2"/>
<dbReference type="Gene3D" id="1.20.1260.10">
    <property type="match status" value="1"/>
</dbReference>
<keyword evidence="5" id="KW-1185">Reference proteome</keyword>
<dbReference type="PRINTS" id="PR01346">
    <property type="entry name" value="HELNAPAPROT"/>
</dbReference>
<dbReference type="InterPro" id="IPR008331">
    <property type="entry name" value="Ferritin_DPS_dom"/>
</dbReference>
<dbReference type="EMBL" id="CP036275">
    <property type="protein sequence ID" value="QDU38537.1"/>
    <property type="molecule type" value="Genomic_DNA"/>
</dbReference>
<dbReference type="InterPro" id="IPR009078">
    <property type="entry name" value="Ferritin-like_SF"/>
</dbReference>
<dbReference type="EC" id="1.16.-.-" evidence="4"/>
<dbReference type="GO" id="GO:0008199">
    <property type="term" value="F:ferric iron binding"/>
    <property type="evidence" value="ECO:0007669"/>
    <property type="project" value="InterPro"/>
</dbReference>
<evidence type="ECO:0000256" key="1">
    <source>
        <dbReference type="ARBA" id="ARBA00009497"/>
    </source>
</evidence>
<dbReference type="NCBIfam" id="NF006975">
    <property type="entry name" value="PRK09448.1"/>
    <property type="match status" value="1"/>
</dbReference>
<keyword evidence="4" id="KW-0560">Oxidoreductase</keyword>
<dbReference type="GO" id="GO:0016722">
    <property type="term" value="F:oxidoreductase activity, acting on metal ions"/>
    <property type="evidence" value="ECO:0007669"/>
    <property type="project" value="InterPro"/>
</dbReference>
<dbReference type="SUPFAM" id="SSF47240">
    <property type="entry name" value="Ferritin-like"/>
    <property type="match status" value="1"/>
</dbReference>
<dbReference type="CDD" id="cd01043">
    <property type="entry name" value="DPS"/>
    <property type="match status" value="1"/>
</dbReference>
<comment type="similarity">
    <text evidence="1 2">Belongs to the Dps family.</text>
</comment>